<sequence>MCWLFQWFNNCRHFTLRDLSEFDMYKYRCDCPVVINDARVQRVEGECYVCEQKSEGKIGEQEWKRQLESMNRLVLEKGPDLNAVRVS</sequence>
<gene>
    <name evidence="1" type="ORF">TWF481_000966</name>
</gene>
<evidence type="ECO:0000313" key="1">
    <source>
        <dbReference type="EMBL" id="KAK6512069.1"/>
    </source>
</evidence>
<comment type="caution">
    <text evidence="1">The sequence shown here is derived from an EMBL/GenBank/DDBJ whole genome shotgun (WGS) entry which is preliminary data.</text>
</comment>
<dbReference type="EMBL" id="JAVHJL010000001">
    <property type="protein sequence ID" value="KAK6512069.1"/>
    <property type="molecule type" value="Genomic_DNA"/>
</dbReference>
<keyword evidence="2" id="KW-1185">Reference proteome</keyword>
<organism evidence="1 2">
    <name type="scientific">Arthrobotrys musiformis</name>
    <dbReference type="NCBI Taxonomy" id="47236"/>
    <lineage>
        <taxon>Eukaryota</taxon>
        <taxon>Fungi</taxon>
        <taxon>Dikarya</taxon>
        <taxon>Ascomycota</taxon>
        <taxon>Pezizomycotina</taxon>
        <taxon>Orbiliomycetes</taxon>
        <taxon>Orbiliales</taxon>
        <taxon>Orbiliaceae</taxon>
        <taxon>Arthrobotrys</taxon>
    </lineage>
</organism>
<dbReference type="AlphaFoldDB" id="A0AAV9WP56"/>
<protein>
    <recommendedName>
        <fullName evidence="3">Replication factor A C-terminal domain-containing protein</fullName>
    </recommendedName>
</protein>
<dbReference type="Proteomes" id="UP001370758">
    <property type="component" value="Unassembled WGS sequence"/>
</dbReference>
<evidence type="ECO:0000313" key="2">
    <source>
        <dbReference type="Proteomes" id="UP001370758"/>
    </source>
</evidence>
<evidence type="ECO:0008006" key="3">
    <source>
        <dbReference type="Google" id="ProtNLM"/>
    </source>
</evidence>
<reference evidence="1 2" key="1">
    <citation type="submission" date="2023-08" db="EMBL/GenBank/DDBJ databases">
        <authorList>
            <person name="Palmer J.M."/>
        </authorList>
    </citation>
    <scope>NUCLEOTIDE SEQUENCE [LARGE SCALE GENOMIC DNA]</scope>
    <source>
        <strain evidence="1 2">TWF481</strain>
    </source>
</reference>
<name>A0AAV9WP56_9PEZI</name>
<accession>A0AAV9WP56</accession>
<proteinExistence type="predicted"/>